<dbReference type="EMBL" id="JAIHNG010000155">
    <property type="protein sequence ID" value="KAI5950473.1"/>
    <property type="molecule type" value="Genomic_DNA"/>
</dbReference>
<evidence type="ECO:0000313" key="12">
    <source>
        <dbReference type="EMBL" id="KAI5950473.1"/>
    </source>
</evidence>
<keyword evidence="13" id="KW-1185">Reference proteome</keyword>
<dbReference type="PANTHER" id="PTHR10848">
    <property type="entry name" value="MEIOTIC RECOMBINATION PROTEIN SPO11"/>
    <property type="match status" value="1"/>
</dbReference>
<name>A0AAD5FX88_9ASCO</name>
<evidence type="ECO:0000256" key="5">
    <source>
        <dbReference type="ARBA" id="ARBA00022723"/>
    </source>
</evidence>
<dbReference type="GO" id="GO:0005524">
    <property type="term" value="F:ATP binding"/>
    <property type="evidence" value="ECO:0007669"/>
    <property type="project" value="InterPro"/>
</dbReference>
<sequence length="308" mass="35016">MFAFESQENISLVVSQNLGESHAHRKLSSFTTPSIFETDCVKLAAIIKLIKVLKTNLIQNKTTTIRDIYYKDVEIFNKDQEECRKSLTGLVEDGLGWSLIQDFNIHPAQKGLMYGNIFKQMDEPTLIPIDYCNYFKCNVTIPLGSSLVLIVVEKDAILHSFSKFMENKLGTLDYKFVVITGKGFSDNLTRRFATWLTQTYRTTSLGFFDSDAHGILIYKQFKSNVSQIQYSGMYLLDSSPGSHLTITARDISIMTNLASHWVSNLGPRVSRELTRGLYLYKKAEMNVVSAEDYNQYILDKVCKAQRGT</sequence>
<dbReference type="EC" id="5.6.2.2" evidence="4"/>
<dbReference type="Pfam" id="PF04406">
    <property type="entry name" value="TP6A_N"/>
    <property type="match status" value="1"/>
</dbReference>
<keyword evidence="8" id="KW-0238">DNA-binding</keyword>
<evidence type="ECO:0000256" key="3">
    <source>
        <dbReference type="ARBA" id="ARBA00006559"/>
    </source>
</evidence>
<dbReference type="InterPro" id="IPR013049">
    <property type="entry name" value="Spo11/TopoVI_A_N"/>
</dbReference>
<dbReference type="GO" id="GO:0000706">
    <property type="term" value="P:meiotic DNA double-strand break processing"/>
    <property type="evidence" value="ECO:0007669"/>
    <property type="project" value="TreeGrafter"/>
</dbReference>
<keyword evidence="7" id="KW-0799">Topoisomerase</keyword>
<evidence type="ECO:0000313" key="13">
    <source>
        <dbReference type="Proteomes" id="UP001204833"/>
    </source>
</evidence>
<dbReference type="GeneID" id="76152332"/>
<dbReference type="PANTHER" id="PTHR10848:SF0">
    <property type="entry name" value="MEIOTIC RECOMBINATION PROTEIN SPO11"/>
    <property type="match status" value="1"/>
</dbReference>
<dbReference type="InterPro" id="IPR034136">
    <property type="entry name" value="TOPRIM_Topo6A/Spo11"/>
</dbReference>
<comment type="cofactor">
    <cofactor evidence="2">
        <name>Mg(2+)</name>
        <dbReference type="ChEBI" id="CHEBI:18420"/>
    </cofactor>
</comment>
<evidence type="ECO:0000259" key="11">
    <source>
        <dbReference type="Pfam" id="PF21180"/>
    </source>
</evidence>
<dbReference type="Gene3D" id="1.10.10.10">
    <property type="entry name" value="Winged helix-like DNA-binding domain superfamily/Winged helix DNA-binding domain"/>
    <property type="match status" value="1"/>
</dbReference>
<dbReference type="InterPro" id="IPR036388">
    <property type="entry name" value="WH-like_DNA-bd_sf"/>
</dbReference>
<keyword evidence="6" id="KW-0460">Magnesium</keyword>
<dbReference type="GO" id="GO:0000228">
    <property type="term" value="C:nuclear chromosome"/>
    <property type="evidence" value="ECO:0007669"/>
    <property type="project" value="TreeGrafter"/>
</dbReference>
<dbReference type="GO" id="GO:0046872">
    <property type="term" value="F:metal ion binding"/>
    <property type="evidence" value="ECO:0007669"/>
    <property type="project" value="UniProtKB-KW"/>
</dbReference>
<comment type="catalytic activity">
    <reaction evidence="1">
        <text>ATP-dependent breakage, passage and rejoining of double-stranded DNA.</text>
        <dbReference type="EC" id="5.6.2.2"/>
    </reaction>
</comment>
<dbReference type="SUPFAM" id="SSF56726">
    <property type="entry name" value="DNA topoisomerase IV, alpha subunit"/>
    <property type="match status" value="1"/>
</dbReference>
<dbReference type="Pfam" id="PF21180">
    <property type="entry name" value="TOP6A-Spo11_Toprim"/>
    <property type="match status" value="1"/>
</dbReference>
<evidence type="ECO:0000256" key="9">
    <source>
        <dbReference type="ARBA" id="ARBA00023235"/>
    </source>
</evidence>
<dbReference type="GO" id="GO:0003918">
    <property type="term" value="F:DNA topoisomerase type II (double strand cut, ATP-hydrolyzing) activity"/>
    <property type="evidence" value="ECO:0007669"/>
    <property type="project" value="UniProtKB-EC"/>
</dbReference>
<protein>
    <recommendedName>
        <fullName evidence="4">DNA topoisomerase (ATP-hydrolyzing)</fullName>
        <ecNumber evidence="4">5.6.2.2</ecNumber>
    </recommendedName>
</protein>
<dbReference type="GO" id="GO:0042138">
    <property type="term" value="P:meiotic DNA double-strand break formation"/>
    <property type="evidence" value="ECO:0007669"/>
    <property type="project" value="TreeGrafter"/>
</dbReference>
<keyword evidence="9" id="KW-0413">Isomerase</keyword>
<accession>A0AAD5FX88</accession>
<dbReference type="InterPro" id="IPR036078">
    <property type="entry name" value="Spo11/TopoVI_A_sf"/>
</dbReference>
<gene>
    <name evidence="12" type="ORF">KGF57_004288</name>
</gene>
<dbReference type="AlphaFoldDB" id="A0AAD5FX88"/>
<dbReference type="InterPro" id="IPR002815">
    <property type="entry name" value="Spo11/TopoVI_A"/>
</dbReference>
<evidence type="ECO:0000256" key="8">
    <source>
        <dbReference type="ARBA" id="ARBA00023125"/>
    </source>
</evidence>
<dbReference type="GO" id="GO:0003677">
    <property type="term" value="F:DNA binding"/>
    <property type="evidence" value="ECO:0007669"/>
    <property type="project" value="UniProtKB-KW"/>
</dbReference>
<comment type="caution">
    <text evidence="12">The sequence shown here is derived from an EMBL/GenBank/DDBJ whole genome shotgun (WGS) entry which is preliminary data.</text>
</comment>
<dbReference type="GO" id="GO:0007131">
    <property type="term" value="P:reciprocal meiotic recombination"/>
    <property type="evidence" value="ECO:0007669"/>
    <property type="project" value="TreeGrafter"/>
</dbReference>
<organism evidence="12 13">
    <name type="scientific">Candida theae</name>
    <dbReference type="NCBI Taxonomy" id="1198502"/>
    <lineage>
        <taxon>Eukaryota</taxon>
        <taxon>Fungi</taxon>
        <taxon>Dikarya</taxon>
        <taxon>Ascomycota</taxon>
        <taxon>Saccharomycotina</taxon>
        <taxon>Pichiomycetes</taxon>
        <taxon>Debaryomycetaceae</taxon>
        <taxon>Candida/Lodderomyces clade</taxon>
        <taxon>Candida</taxon>
    </lineage>
</organism>
<keyword evidence="5" id="KW-0479">Metal-binding</keyword>
<dbReference type="PRINTS" id="PR01550">
    <property type="entry name" value="TOP6AFAMILY"/>
</dbReference>
<evidence type="ECO:0000256" key="6">
    <source>
        <dbReference type="ARBA" id="ARBA00022842"/>
    </source>
</evidence>
<dbReference type="Proteomes" id="UP001204833">
    <property type="component" value="Unassembled WGS sequence"/>
</dbReference>
<evidence type="ECO:0000256" key="4">
    <source>
        <dbReference type="ARBA" id="ARBA00012895"/>
    </source>
</evidence>
<feature type="domain" description="Spo11/DNA topoisomerase VI subunit A N-terminal" evidence="10">
    <location>
        <begin position="42"/>
        <end position="86"/>
    </location>
</feature>
<dbReference type="RefSeq" id="XP_051607216.1">
    <property type="nucleotide sequence ID" value="XM_051753782.1"/>
</dbReference>
<reference evidence="12 13" key="1">
    <citation type="journal article" date="2022" name="DNA Res.">
        <title>Genome analysis of five recently described species of the CUG-Ser clade uncovers Candida theae as a new hybrid lineage with pathogenic potential in the Candida parapsilosis species complex.</title>
        <authorList>
            <person name="Mixao V."/>
            <person name="Del Olmo V."/>
            <person name="Hegedusova E."/>
            <person name="Saus E."/>
            <person name="Pryszcz L."/>
            <person name="Cillingova A."/>
            <person name="Nosek J."/>
            <person name="Gabaldon T."/>
        </authorList>
    </citation>
    <scope>NUCLEOTIDE SEQUENCE [LARGE SCALE GENOMIC DNA]</scope>
    <source>
        <strain evidence="12 13">CBS 12239</strain>
    </source>
</reference>
<feature type="domain" description="Topoisomerase 6 subunit A/Spo11 TOPRIM" evidence="11">
    <location>
        <begin position="149"/>
        <end position="235"/>
    </location>
</feature>
<evidence type="ECO:0000256" key="1">
    <source>
        <dbReference type="ARBA" id="ARBA00000185"/>
    </source>
</evidence>
<comment type="similarity">
    <text evidence="3">Belongs to the TOP6A family.</text>
</comment>
<evidence type="ECO:0000259" key="10">
    <source>
        <dbReference type="Pfam" id="PF04406"/>
    </source>
</evidence>
<evidence type="ECO:0000256" key="2">
    <source>
        <dbReference type="ARBA" id="ARBA00001946"/>
    </source>
</evidence>
<evidence type="ECO:0000256" key="7">
    <source>
        <dbReference type="ARBA" id="ARBA00023029"/>
    </source>
</evidence>
<proteinExistence type="inferred from homology"/>
<dbReference type="Gene3D" id="3.40.1360.10">
    <property type="match status" value="1"/>
</dbReference>